<evidence type="ECO:0000313" key="7">
    <source>
        <dbReference type="Proteomes" id="UP001149142"/>
    </source>
</evidence>
<keyword evidence="1" id="KW-1003">Cell membrane</keyword>
<evidence type="ECO:0000256" key="3">
    <source>
        <dbReference type="ARBA" id="ARBA00022989"/>
    </source>
</evidence>
<proteinExistence type="inferred from homology"/>
<evidence type="ECO:0000256" key="1">
    <source>
        <dbReference type="ARBA" id="ARBA00022475"/>
    </source>
</evidence>
<evidence type="ECO:0000313" key="6">
    <source>
        <dbReference type="EMBL" id="MDA0177084.1"/>
    </source>
</evidence>
<name>A0ABT4RZ52_9FLAO</name>
<evidence type="ECO:0000256" key="4">
    <source>
        <dbReference type="ARBA" id="ARBA00023136"/>
    </source>
</evidence>
<organism evidence="6 7">
    <name type="scientific">Mesoflavibacter profundi</name>
    <dbReference type="NCBI Taxonomy" id="2708110"/>
    <lineage>
        <taxon>Bacteria</taxon>
        <taxon>Pseudomonadati</taxon>
        <taxon>Bacteroidota</taxon>
        <taxon>Flavobacteriia</taxon>
        <taxon>Flavobacteriales</taxon>
        <taxon>Flavobacteriaceae</taxon>
        <taxon>Mesoflavibacter</taxon>
    </lineage>
</organism>
<gene>
    <name evidence="6" type="ORF">OOZ35_06200</name>
</gene>
<accession>A0ABT4RZ52</accession>
<protein>
    <submittedName>
        <fullName evidence="6">DUF1328 domain-containing protein</fullName>
    </submittedName>
</protein>
<dbReference type="HAMAP" id="MF_01361">
    <property type="entry name" value="UPF0391"/>
    <property type="match status" value="1"/>
</dbReference>
<comment type="caution">
    <text evidence="6">The sequence shown here is derived from an EMBL/GenBank/DDBJ whole genome shotgun (WGS) entry which is preliminary data.</text>
</comment>
<dbReference type="PIRSF" id="PIRSF036466">
    <property type="entry name" value="UCP036466"/>
    <property type="match status" value="1"/>
</dbReference>
<feature type="transmembrane region" description="Helical" evidence="5">
    <location>
        <begin position="29"/>
        <end position="47"/>
    </location>
</feature>
<dbReference type="InterPro" id="IPR009760">
    <property type="entry name" value="DUF1328"/>
</dbReference>
<dbReference type="Proteomes" id="UP001149142">
    <property type="component" value="Unassembled WGS sequence"/>
</dbReference>
<keyword evidence="3 5" id="KW-1133">Transmembrane helix</keyword>
<dbReference type="RefSeq" id="WP_106689150.1">
    <property type="nucleotide sequence ID" value="NZ_CAXQEU010000092.1"/>
</dbReference>
<keyword evidence="4 5" id="KW-0472">Membrane</keyword>
<evidence type="ECO:0000256" key="5">
    <source>
        <dbReference type="SAM" id="Phobius"/>
    </source>
</evidence>
<keyword evidence="2 5" id="KW-0812">Transmembrane</keyword>
<reference evidence="6" key="1">
    <citation type="submission" date="2022-11" db="EMBL/GenBank/DDBJ databases">
        <title>Refractory cell wall polysaccharides provide important carbon source for microbial heterotrophs in the hadal ocean.</title>
        <authorList>
            <person name="Zhu X."/>
        </authorList>
    </citation>
    <scope>NUCLEOTIDE SEQUENCE</scope>
    <source>
        <strain evidence="6">MTRN7</strain>
    </source>
</reference>
<dbReference type="EMBL" id="JAPFGC010000002">
    <property type="protein sequence ID" value="MDA0177084.1"/>
    <property type="molecule type" value="Genomic_DNA"/>
</dbReference>
<dbReference type="Pfam" id="PF07043">
    <property type="entry name" value="DUF1328"/>
    <property type="match status" value="1"/>
</dbReference>
<evidence type="ECO:0000256" key="2">
    <source>
        <dbReference type="ARBA" id="ARBA00022692"/>
    </source>
</evidence>
<keyword evidence="7" id="KW-1185">Reference proteome</keyword>
<sequence length="53" mass="5924">MLRWTTLFITLAFIAAILGFGNVAGNLATIAKLCFFLFIILFIGSLYKEVTEH</sequence>